<dbReference type="GO" id="GO:0016020">
    <property type="term" value="C:membrane"/>
    <property type="evidence" value="ECO:0007669"/>
    <property type="project" value="UniProtKB-SubCell"/>
</dbReference>
<dbReference type="Gene3D" id="1.20.1740.10">
    <property type="entry name" value="Amino acid/polyamine transporter I"/>
    <property type="match status" value="1"/>
</dbReference>
<feature type="domain" description="Amino acid permease/ SLC12A" evidence="9">
    <location>
        <begin position="2"/>
        <end position="123"/>
    </location>
</feature>
<keyword evidence="5 8" id="KW-1133">Transmembrane helix</keyword>
<dbReference type="Pfam" id="PF00324">
    <property type="entry name" value="AA_permease"/>
    <property type="match status" value="1"/>
</dbReference>
<evidence type="ECO:0000256" key="5">
    <source>
        <dbReference type="ARBA" id="ARBA00022989"/>
    </source>
</evidence>
<evidence type="ECO:0000256" key="6">
    <source>
        <dbReference type="ARBA" id="ARBA00023136"/>
    </source>
</evidence>
<dbReference type="GO" id="GO:0006865">
    <property type="term" value="P:amino acid transport"/>
    <property type="evidence" value="ECO:0007669"/>
    <property type="project" value="UniProtKB-KW"/>
</dbReference>
<evidence type="ECO:0000313" key="11">
    <source>
        <dbReference type="Proteomes" id="UP000232496"/>
    </source>
</evidence>
<feature type="compositionally biased region" description="Basic and acidic residues" evidence="7">
    <location>
        <begin position="150"/>
        <end position="164"/>
    </location>
</feature>
<protein>
    <submittedName>
        <fullName evidence="10">Amino acid permease</fullName>
    </submittedName>
</protein>
<dbReference type="PANTHER" id="PTHR43495">
    <property type="entry name" value="GABA PERMEASE"/>
    <property type="match status" value="1"/>
</dbReference>
<evidence type="ECO:0000256" key="3">
    <source>
        <dbReference type="ARBA" id="ARBA00022692"/>
    </source>
</evidence>
<evidence type="ECO:0000256" key="1">
    <source>
        <dbReference type="ARBA" id="ARBA00004141"/>
    </source>
</evidence>
<reference evidence="10 11" key="1">
    <citation type="submission" date="2017-09" db="EMBL/GenBank/DDBJ databases">
        <title>Comparative genomics and methylome analysis of the gut commensal Bifidobacterium breve.</title>
        <authorList>
            <person name="Bottacini F."/>
            <person name="Morrissey R."/>
            <person name="Roberts R.J."/>
            <person name="James K."/>
            <person name="van Breen J."/>
            <person name="Egan M."/>
            <person name="Lambert J."/>
            <person name="van Limpt K."/>
            <person name="Stanton C."/>
            <person name="Knol J."/>
            <person name="O' Connell Motherway M."/>
            <person name="van Sinderen D."/>
        </authorList>
    </citation>
    <scope>NUCLEOTIDE SEQUENCE [LARGE SCALE GENOMIC DNA]</scope>
    <source>
        <strain evidence="10 11">DRBB29</strain>
    </source>
</reference>
<evidence type="ECO:0000313" key="10">
    <source>
        <dbReference type="EMBL" id="AUE18623.1"/>
    </source>
</evidence>
<dbReference type="InterPro" id="IPR004841">
    <property type="entry name" value="AA-permease/SLC12A_dom"/>
</dbReference>
<feature type="transmembrane region" description="Helical" evidence="8">
    <location>
        <begin position="34"/>
        <end position="51"/>
    </location>
</feature>
<comment type="subcellular location">
    <subcellularLocation>
        <location evidence="1">Membrane</location>
        <topology evidence="1">Multi-pass membrane protein</topology>
    </subcellularLocation>
</comment>
<accession>A0AAN1IGL7</accession>
<dbReference type="GO" id="GO:0055085">
    <property type="term" value="P:transmembrane transport"/>
    <property type="evidence" value="ECO:0007669"/>
    <property type="project" value="InterPro"/>
</dbReference>
<keyword evidence="3 8" id="KW-0812">Transmembrane</keyword>
<keyword evidence="6 8" id="KW-0472">Membrane</keyword>
<dbReference type="AlphaFoldDB" id="A0AAN1IGL7"/>
<dbReference type="Proteomes" id="UP000232496">
    <property type="component" value="Chromosome"/>
</dbReference>
<keyword evidence="4" id="KW-0029">Amino-acid transport</keyword>
<name>A0AAN1IGL7_BIFBR</name>
<feature type="transmembrane region" description="Helical" evidence="8">
    <location>
        <begin position="72"/>
        <end position="93"/>
    </location>
</feature>
<sequence length="207" mass="23582">MPYAAILTVCAGYLLGVILTVVLPEQVFELCSAVVVFMVVLGWVSELLSELRFRSMRRREGTEEQLVYKMPWWPYSSIFALGFMALLLIMMAVIPTYRVTYLVTIPWMILLFVIYRITEKRRNKTLARDAGISTAGTTIERAAARRWHENHAGTETVADTRGENGEYASSMMRKSSNASPMRGRCPPHMRASDEREKKEHPMALKTT</sequence>
<evidence type="ECO:0000259" key="9">
    <source>
        <dbReference type="Pfam" id="PF00324"/>
    </source>
</evidence>
<keyword evidence="2" id="KW-0813">Transport</keyword>
<dbReference type="EMBL" id="CP023198">
    <property type="protein sequence ID" value="AUE18623.1"/>
    <property type="molecule type" value="Genomic_DNA"/>
</dbReference>
<evidence type="ECO:0000256" key="8">
    <source>
        <dbReference type="SAM" id="Phobius"/>
    </source>
</evidence>
<feature type="compositionally biased region" description="Basic and acidic residues" evidence="7">
    <location>
        <begin position="190"/>
        <end position="207"/>
    </location>
</feature>
<evidence type="ECO:0000256" key="7">
    <source>
        <dbReference type="SAM" id="MobiDB-lite"/>
    </source>
</evidence>
<dbReference type="PANTHER" id="PTHR43495:SF5">
    <property type="entry name" value="GAMMA-AMINOBUTYRIC ACID PERMEASE"/>
    <property type="match status" value="1"/>
</dbReference>
<gene>
    <name evidence="10" type="ORF">DRBB29_1070</name>
</gene>
<feature type="transmembrane region" description="Helical" evidence="8">
    <location>
        <begin position="99"/>
        <end position="118"/>
    </location>
</feature>
<evidence type="ECO:0000256" key="4">
    <source>
        <dbReference type="ARBA" id="ARBA00022970"/>
    </source>
</evidence>
<proteinExistence type="predicted"/>
<organism evidence="10 11">
    <name type="scientific">Bifidobacterium breve</name>
    <dbReference type="NCBI Taxonomy" id="1685"/>
    <lineage>
        <taxon>Bacteria</taxon>
        <taxon>Bacillati</taxon>
        <taxon>Actinomycetota</taxon>
        <taxon>Actinomycetes</taxon>
        <taxon>Bifidobacteriales</taxon>
        <taxon>Bifidobacteriaceae</taxon>
        <taxon>Bifidobacterium</taxon>
    </lineage>
</organism>
<evidence type="ECO:0000256" key="2">
    <source>
        <dbReference type="ARBA" id="ARBA00022448"/>
    </source>
</evidence>
<feature type="region of interest" description="Disordered" evidence="7">
    <location>
        <begin position="150"/>
        <end position="207"/>
    </location>
</feature>